<reference evidence="1 2" key="1">
    <citation type="submission" date="2017-08" db="EMBL/GenBank/DDBJ databases">
        <title>Complete genome sequence of Mucilaginibacter sp. strain BJC16-A31.</title>
        <authorList>
            <consortium name="Henan University of Science and Technology"/>
            <person name="You X."/>
        </authorList>
    </citation>
    <scope>NUCLEOTIDE SEQUENCE [LARGE SCALE GENOMIC DNA]</scope>
    <source>
        <strain evidence="1 2">BJC16-A31</strain>
    </source>
</reference>
<keyword evidence="2" id="KW-1185">Reference proteome</keyword>
<gene>
    <name evidence="1" type="ORF">MuYL_1553</name>
</gene>
<dbReference type="EMBL" id="CP022743">
    <property type="protein sequence ID" value="ASU33451.1"/>
    <property type="molecule type" value="Genomic_DNA"/>
</dbReference>
<dbReference type="AlphaFoldDB" id="A0A223NV98"/>
<organism evidence="1 2">
    <name type="scientific">Mucilaginibacter xinganensis</name>
    <dbReference type="NCBI Taxonomy" id="1234841"/>
    <lineage>
        <taxon>Bacteria</taxon>
        <taxon>Pseudomonadati</taxon>
        <taxon>Bacteroidota</taxon>
        <taxon>Sphingobacteriia</taxon>
        <taxon>Sphingobacteriales</taxon>
        <taxon>Sphingobacteriaceae</taxon>
        <taxon>Mucilaginibacter</taxon>
    </lineage>
</organism>
<protein>
    <submittedName>
        <fullName evidence="1">Uncharacterized protein</fullName>
    </submittedName>
</protein>
<dbReference type="Proteomes" id="UP000215002">
    <property type="component" value="Chromosome"/>
</dbReference>
<name>A0A223NV98_9SPHI</name>
<evidence type="ECO:0000313" key="2">
    <source>
        <dbReference type="Proteomes" id="UP000215002"/>
    </source>
</evidence>
<sequence length="46" mass="5460">MARCEPAPWLANTLKFIYRNFLQKKNAHAFFTLSNPSIFIFLLKTR</sequence>
<proteinExistence type="predicted"/>
<dbReference type="KEGG" id="muc:MuYL_1553"/>
<accession>A0A223NV98</accession>
<evidence type="ECO:0000313" key="1">
    <source>
        <dbReference type="EMBL" id="ASU33451.1"/>
    </source>
</evidence>